<dbReference type="Gene3D" id="3.40.630.10">
    <property type="entry name" value="Zn peptidases"/>
    <property type="match status" value="1"/>
</dbReference>
<dbReference type="SUPFAM" id="SSF53187">
    <property type="entry name" value="Zn-dependent exopeptidases"/>
    <property type="match status" value="1"/>
</dbReference>
<evidence type="ECO:0000259" key="2">
    <source>
        <dbReference type="Pfam" id="PF04389"/>
    </source>
</evidence>
<dbReference type="EMBL" id="FNQK01000009">
    <property type="protein sequence ID" value="SEA26147.1"/>
    <property type="molecule type" value="Genomic_DNA"/>
</dbReference>
<organism evidence="3 4">
    <name type="scientific">Bizionia paragorgiae</name>
    <dbReference type="NCBI Taxonomy" id="283786"/>
    <lineage>
        <taxon>Bacteria</taxon>
        <taxon>Pseudomonadati</taxon>
        <taxon>Bacteroidota</taxon>
        <taxon>Flavobacteriia</taxon>
        <taxon>Flavobacteriales</taxon>
        <taxon>Flavobacteriaceae</taxon>
        <taxon>Bizionia</taxon>
    </lineage>
</organism>
<name>A0A1H3ZQZ7_BIZPA</name>
<feature type="signal peptide" evidence="1">
    <location>
        <begin position="1"/>
        <end position="21"/>
    </location>
</feature>
<protein>
    <submittedName>
        <fullName evidence="3">Peptidase family M28</fullName>
    </submittedName>
</protein>
<dbReference type="STRING" id="283786.SAMN04487990_10931"/>
<dbReference type="InterPro" id="IPR007484">
    <property type="entry name" value="Peptidase_M28"/>
</dbReference>
<reference evidence="4" key="1">
    <citation type="submission" date="2016-10" db="EMBL/GenBank/DDBJ databases">
        <authorList>
            <person name="Varghese N."/>
            <person name="Submissions S."/>
        </authorList>
    </citation>
    <scope>NUCLEOTIDE SEQUENCE [LARGE SCALE GENOMIC DNA]</scope>
    <source>
        <strain evidence="4">DSM 23842</strain>
    </source>
</reference>
<dbReference type="InterPro" id="IPR045175">
    <property type="entry name" value="M28_fam"/>
</dbReference>
<feature type="chain" id="PRO_5011479272" evidence="1">
    <location>
        <begin position="22"/>
        <end position="323"/>
    </location>
</feature>
<dbReference type="PANTHER" id="PTHR12147:SF26">
    <property type="entry name" value="PEPTIDASE M28 DOMAIN-CONTAINING PROTEIN"/>
    <property type="match status" value="1"/>
</dbReference>
<dbReference type="OrthoDB" id="1521787at2"/>
<dbReference type="GO" id="GO:0008235">
    <property type="term" value="F:metalloexopeptidase activity"/>
    <property type="evidence" value="ECO:0007669"/>
    <property type="project" value="InterPro"/>
</dbReference>
<dbReference type="Proteomes" id="UP000198846">
    <property type="component" value="Unassembled WGS sequence"/>
</dbReference>
<feature type="domain" description="Peptidase M28" evidence="2">
    <location>
        <begin position="93"/>
        <end position="284"/>
    </location>
</feature>
<keyword evidence="4" id="KW-1185">Reference proteome</keyword>
<dbReference type="GO" id="GO:0006508">
    <property type="term" value="P:proteolysis"/>
    <property type="evidence" value="ECO:0007669"/>
    <property type="project" value="InterPro"/>
</dbReference>
<gene>
    <name evidence="3" type="ORF">SAMN04487990_10931</name>
</gene>
<keyword evidence="1" id="KW-0732">Signal</keyword>
<sequence>MTRALLLLSLCFLMFTSHSTAQTYNPFYGDIVNTVSASNIVADLTTFESFGVKTNGSSALSNTQNWIVSRYQSLGYTTIEEQAFSFSGNTSHNIIITKTGSVYPNTFIVIDAHYDTINGPGTNDNGSGTVLLLEMARLLKNVDTEYSIKFIHFSGEEAGLIGSNYYVNTTVIPQNMDIALVFNIDQVGGVSGTINDTIICEYDTTAPIENNAESLAATNTLATCIGLYSNLGTELSNAYGSDYVPFENAGKVITGLYEKNETPHSHSPTDVLANMDPNYLYEVTKGSVGAALEFAIGISTLSAPETVPTEKKTLNSTPILQMD</sequence>
<evidence type="ECO:0000313" key="3">
    <source>
        <dbReference type="EMBL" id="SEA26147.1"/>
    </source>
</evidence>
<evidence type="ECO:0000313" key="4">
    <source>
        <dbReference type="Proteomes" id="UP000198846"/>
    </source>
</evidence>
<evidence type="ECO:0000256" key="1">
    <source>
        <dbReference type="SAM" id="SignalP"/>
    </source>
</evidence>
<dbReference type="AlphaFoldDB" id="A0A1H3ZQZ7"/>
<dbReference type="Pfam" id="PF04389">
    <property type="entry name" value="Peptidase_M28"/>
    <property type="match status" value="1"/>
</dbReference>
<dbReference type="PANTHER" id="PTHR12147">
    <property type="entry name" value="METALLOPEPTIDASE M28 FAMILY MEMBER"/>
    <property type="match status" value="1"/>
</dbReference>
<proteinExistence type="predicted"/>
<accession>A0A1H3ZQZ7</accession>